<protein>
    <recommendedName>
        <fullName evidence="1">UmuC domain-containing protein</fullName>
    </recommendedName>
</protein>
<evidence type="ECO:0000259" key="1">
    <source>
        <dbReference type="Pfam" id="PF00817"/>
    </source>
</evidence>
<proteinExistence type="predicted"/>
<dbReference type="Gene3D" id="3.40.1170.60">
    <property type="match status" value="1"/>
</dbReference>
<dbReference type="InterPro" id="IPR043502">
    <property type="entry name" value="DNA/RNA_pol_sf"/>
</dbReference>
<organism evidence="2">
    <name type="scientific">marine metagenome</name>
    <dbReference type="NCBI Taxonomy" id="408172"/>
    <lineage>
        <taxon>unclassified sequences</taxon>
        <taxon>metagenomes</taxon>
        <taxon>ecological metagenomes</taxon>
    </lineage>
</organism>
<gene>
    <name evidence="2" type="ORF">METZ01_LOCUS81534</name>
</gene>
<dbReference type="EMBL" id="UINC01006627">
    <property type="protein sequence ID" value="SVA28680.1"/>
    <property type="molecule type" value="Genomic_DNA"/>
</dbReference>
<dbReference type="AlphaFoldDB" id="A0A381UKM3"/>
<dbReference type="InterPro" id="IPR001126">
    <property type="entry name" value="UmuC"/>
</dbReference>
<feature type="domain" description="UmuC" evidence="1">
    <location>
        <begin position="14"/>
        <end position="151"/>
    </location>
</feature>
<reference evidence="2" key="1">
    <citation type="submission" date="2018-05" db="EMBL/GenBank/DDBJ databases">
        <authorList>
            <person name="Lanie J.A."/>
            <person name="Ng W.-L."/>
            <person name="Kazmierczak K.M."/>
            <person name="Andrzejewski T.M."/>
            <person name="Davidsen T.M."/>
            <person name="Wayne K.J."/>
            <person name="Tettelin H."/>
            <person name="Glass J.I."/>
            <person name="Rusch D."/>
            <person name="Podicherti R."/>
            <person name="Tsui H.-C.T."/>
            <person name="Winkler M.E."/>
        </authorList>
    </citation>
    <scope>NUCLEOTIDE SEQUENCE</scope>
</reference>
<dbReference type="InterPro" id="IPR043128">
    <property type="entry name" value="Rev_trsase/Diguanyl_cyclase"/>
</dbReference>
<accession>A0A381UKM3</accession>
<dbReference type="GO" id="GO:0006281">
    <property type="term" value="P:DNA repair"/>
    <property type="evidence" value="ECO:0007669"/>
    <property type="project" value="InterPro"/>
</dbReference>
<dbReference type="Pfam" id="PF00817">
    <property type="entry name" value="IMS"/>
    <property type="match status" value="1"/>
</dbReference>
<dbReference type="SUPFAM" id="SSF56672">
    <property type="entry name" value="DNA/RNA polymerases"/>
    <property type="match status" value="1"/>
</dbReference>
<evidence type="ECO:0000313" key="2">
    <source>
        <dbReference type="EMBL" id="SVA28680.1"/>
    </source>
</evidence>
<sequence length="489" mass="55567">MSNKNSKIGCLLITHFGVKSEINKNPELSDNEVILYSRESSKLPVVEDFSKTIKNISKGIPLSSALSRYPDSVRFEFDRKNYEQIFASVISNIARITPKIERSNLGIIYINMHGLSEMYGGEAKLVTHILDSIPYFLEPRFGISVNKFSAYTAAFSSTPGGSTKILKNIDSFLATFSVDILPVKRSTIINFHKFGMHTIGDIAAQDYGLIYSKFGDEGCRALLLSRAENSDYISSNKPAQDITEHVSLPFPSDSLSVLFTTLEFLVQRAFMRPVLKSKYVRKISILLELVGSQGWAKSLILKRPLGNSNDLCLLLRSELEDLELPGSVEDISITISDFVGEHGIQYRAFKEIRDHLDERRDQLVKVDRHIRKKIPAKNALYKLLTVNAEHPVPERRALQISIDPDTKFSVMSINLPQKITVQELNNIPKFLSLSNGDNLKVKVLDIWKIDLWWIPDPISRTYYNISTPDHKIMTIFKDSVGKRWYRQNY</sequence>
<name>A0A381UKM3_9ZZZZ</name>
<dbReference type="Gene3D" id="3.30.70.270">
    <property type="match status" value="1"/>
</dbReference>